<evidence type="ECO:0000259" key="4">
    <source>
        <dbReference type="PROSITE" id="PS50014"/>
    </source>
</evidence>
<feature type="region of interest" description="Disordered" evidence="3">
    <location>
        <begin position="176"/>
        <end position="210"/>
    </location>
</feature>
<dbReference type="Pfam" id="PF00439">
    <property type="entry name" value="Bromodomain"/>
    <property type="match status" value="2"/>
</dbReference>
<feature type="compositionally biased region" description="Acidic residues" evidence="3">
    <location>
        <begin position="795"/>
        <end position="806"/>
    </location>
</feature>
<dbReference type="AlphaFoldDB" id="A0A6A6PGC1"/>
<dbReference type="InterPro" id="IPR038336">
    <property type="entry name" value="NET_sf"/>
</dbReference>
<feature type="region of interest" description="Disordered" evidence="3">
    <location>
        <begin position="544"/>
        <end position="583"/>
    </location>
</feature>
<dbReference type="SMART" id="SM00297">
    <property type="entry name" value="BROMO"/>
    <property type="match status" value="2"/>
</dbReference>
<gene>
    <name evidence="6" type="ORF">BDY17DRAFT_227470</name>
</gene>
<keyword evidence="1 2" id="KW-0103">Bromodomain</keyword>
<dbReference type="InterPro" id="IPR001487">
    <property type="entry name" value="Bromodomain"/>
</dbReference>
<feature type="region of interest" description="Disordered" evidence="3">
    <location>
        <begin position="1"/>
        <end position="143"/>
    </location>
</feature>
<dbReference type="SUPFAM" id="SSF47370">
    <property type="entry name" value="Bromodomain"/>
    <property type="match status" value="2"/>
</dbReference>
<accession>A0A6A6PGC1</accession>
<dbReference type="GO" id="GO:0006355">
    <property type="term" value="P:regulation of DNA-templated transcription"/>
    <property type="evidence" value="ECO:0007669"/>
    <property type="project" value="TreeGrafter"/>
</dbReference>
<feature type="domain" description="Bromo" evidence="4">
    <location>
        <begin position="255"/>
        <end position="327"/>
    </location>
</feature>
<reference evidence="6" key="1">
    <citation type="journal article" date="2020" name="Stud. Mycol.">
        <title>101 Dothideomycetes genomes: a test case for predicting lifestyles and emergence of pathogens.</title>
        <authorList>
            <person name="Haridas S."/>
            <person name="Albert R."/>
            <person name="Binder M."/>
            <person name="Bloem J."/>
            <person name="Labutti K."/>
            <person name="Salamov A."/>
            <person name="Andreopoulos B."/>
            <person name="Baker S."/>
            <person name="Barry K."/>
            <person name="Bills G."/>
            <person name="Bluhm B."/>
            <person name="Cannon C."/>
            <person name="Castanera R."/>
            <person name="Culley D."/>
            <person name="Daum C."/>
            <person name="Ezra D."/>
            <person name="Gonzalez J."/>
            <person name="Henrissat B."/>
            <person name="Kuo A."/>
            <person name="Liang C."/>
            <person name="Lipzen A."/>
            <person name="Lutzoni F."/>
            <person name="Magnuson J."/>
            <person name="Mondo S."/>
            <person name="Nolan M."/>
            <person name="Ohm R."/>
            <person name="Pangilinan J."/>
            <person name="Park H.-J."/>
            <person name="Ramirez L."/>
            <person name="Alfaro M."/>
            <person name="Sun H."/>
            <person name="Tritt A."/>
            <person name="Yoshinaga Y."/>
            <person name="Zwiers L.-H."/>
            <person name="Turgeon B."/>
            <person name="Goodwin S."/>
            <person name="Spatafora J."/>
            <person name="Crous P."/>
            <person name="Grigoriev I."/>
        </authorList>
    </citation>
    <scope>NUCLEOTIDE SEQUENCE</scope>
    <source>
        <strain evidence="6">CBS 113389</strain>
    </source>
</reference>
<evidence type="ECO:0000256" key="2">
    <source>
        <dbReference type="PROSITE-ProRule" id="PRU00035"/>
    </source>
</evidence>
<organism evidence="6 7">
    <name type="scientific">Neohortaea acidophila</name>
    <dbReference type="NCBI Taxonomy" id="245834"/>
    <lineage>
        <taxon>Eukaryota</taxon>
        <taxon>Fungi</taxon>
        <taxon>Dikarya</taxon>
        <taxon>Ascomycota</taxon>
        <taxon>Pezizomycotina</taxon>
        <taxon>Dothideomycetes</taxon>
        <taxon>Dothideomycetidae</taxon>
        <taxon>Mycosphaerellales</taxon>
        <taxon>Teratosphaeriaceae</taxon>
        <taxon>Neohortaea</taxon>
    </lineage>
</organism>
<dbReference type="EMBL" id="MU001642">
    <property type="protein sequence ID" value="KAF2479012.1"/>
    <property type="molecule type" value="Genomic_DNA"/>
</dbReference>
<feature type="compositionally biased region" description="Basic residues" evidence="3">
    <location>
        <begin position="741"/>
        <end position="750"/>
    </location>
</feature>
<dbReference type="InterPro" id="IPR036427">
    <property type="entry name" value="Bromodomain-like_sf"/>
</dbReference>
<feature type="domain" description="Bromo" evidence="4">
    <location>
        <begin position="453"/>
        <end position="525"/>
    </location>
</feature>
<evidence type="ECO:0000313" key="6">
    <source>
        <dbReference type="EMBL" id="KAF2479012.1"/>
    </source>
</evidence>
<dbReference type="Pfam" id="PF17035">
    <property type="entry name" value="BET"/>
    <property type="match status" value="1"/>
</dbReference>
<dbReference type="RefSeq" id="XP_033585582.1">
    <property type="nucleotide sequence ID" value="XM_033730160.1"/>
</dbReference>
<dbReference type="GO" id="GO:0005634">
    <property type="term" value="C:nucleus"/>
    <property type="evidence" value="ECO:0007669"/>
    <property type="project" value="TreeGrafter"/>
</dbReference>
<dbReference type="PRINTS" id="PR00503">
    <property type="entry name" value="BROMODOMAIN"/>
</dbReference>
<evidence type="ECO:0000256" key="3">
    <source>
        <dbReference type="SAM" id="MobiDB-lite"/>
    </source>
</evidence>
<dbReference type="GeneID" id="54471162"/>
<feature type="domain" description="NET" evidence="5">
    <location>
        <begin position="639"/>
        <end position="719"/>
    </location>
</feature>
<dbReference type="PROSITE" id="PS00633">
    <property type="entry name" value="BROMODOMAIN_1"/>
    <property type="match status" value="1"/>
</dbReference>
<dbReference type="GO" id="GO:0000785">
    <property type="term" value="C:chromatin"/>
    <property type="evidence" value="ECO:0007669"/>
    <property type="project" value="TreeGrafter"/>
</dbReference>
<dbReference type="Gene3D" id="1.20.1270.220">
    <property type="match status" value="1"/>
</dbReference>
<evidence type="ECO:0000259" key="5">
    <source>
        <dbReference type="PROSITE" id="PS51525"/>
    </source>
</evidence>
<dbReference type="Gene3D" id="1.20.920.10">
    <property type="entry name" value="Bromodomain-like"/>
    <property type="match status" value="2"/>
</dbReference>
<dbReference type="InterPro" id="IPR050935">
    <property type="entry name" value="Bromo_chromatin_reader"/>
</dbReference>
<dbReference type="Proteomes" id="UP000799767">
    <property type="component" value="Unassembled WGS sequence"/>
</dbReference>
<feature type="non-terminal residue" evidence="6">
    <location>
        <position position="1"/>
    </location>
</feature>
<proteinExistence type="predicted"/>
<feature type="region of interest" description="Disordered" evidence="3">
    <location>
        <begin position="713"/>
        <end position="806"/>
    </location>
</feature>
<dbReference type="PROSITE" id="PS51525">
    <property type="entry name" value="NET"/>
    <property type="match status" value="1"/>
</dbReference>
<evidence type="ECO:0000256" key="1">
    <source>
        <dbReference type="ARBA" id="ARBA00023117"/>
    </source>
</evidence>
<feature type="compositionally biased region" description="Gly residues" evidence="3">
    <location>
        <begin position="617"/>
        <end position="628"/>
    </location>
</feature>
<feature type="compositionally biased region" description="Polar residues" evidence="3">
    <location>
        <begin position="757"/>
        <end position="794"/>
    </location>
</feature>
<evidence type="ECO:0000313" key="7">
    <source>
        <dbReference type="Proteomes" id="UP000799767"/>
    </source>
</evidence>
<feature type="compositionally biased region" description="Basic and acidic residues" evidence="3">
    <location>
        <begin position="83"/>
        <end position="92"/>
    </location>
</feature>
<keyword evidence="7" id="KW-1185">Reference proteome</keyword>
<sequence>PVEHVESGITPVADFIPKETASTSHPTPPPDEPLVTGSADIDVTMANVSSEPEPASAPVPLPLPAQAEQSLVRPREDDDDDEPAAKRSRVTDEPITEPARPDSTLPVRTADIDADIAMDAAPANETSSAPTPAQTDAPAVEQVTATIAEPSFEPPSAPIADVAAAPVLSSSEAPVKDEVAPAEELPSGPLVEPSADTVPAAPSVPETPVAATPAEMAPPAVAQPATTEPLRPVYSTEPMTAVQKAYLLDKTKNLKKTKHSFSFLRAVDPVALNIPTYPDIIKNPMDLGTLENKLKDDKYGSVQAFVDDFDLIISNSRRFNGDHHVVTQAGFAMEAYFKRVMESVPGPNELAPVKQKSRSPSIATEKPRREPRAATLPAPPPAAAAATTPAEAFALQPDGTPQIRRQSSMSNRPARTIKPPQNREIAYSKPKRKEHQLELRFCEHVLEELRSPKYAGSNQVFLWPVDPVALNIPNYRQIVKTPMDLSTMSQKLKGGLYATAEEFRKDFDLMIKNCLTFNPIGNPVHDLGVQFQRHFEELWHDKEKWERKNQPASNRASSASADDESGAEDEEEEEDEGPADQSATIRALQKQLAEMQNALSGFVGEKPKTKKPKSAKTGGGKKQQGGSGSSAPGKKSSKAAAKPKKQRVVTYEEKQEISEAVNKMNEGQISTLTSIITENCEKYRNMDDMELEIDDLPNYVQALLLDYVRKLFPKKKAREASPDDAAALDDDDYEERGGGRGGKRKKHRPMGKKEQQDTINNIKNKLAQFSQPGFSGSESPTNSSFNAANAQVDTSGDEESEESEEE</sequence>
<dbReference type="GO" id="GO:0006338">
    <property type="term" value="P:chromatin remodeling"/>
    <property type="evidence" value="ECO:0007669"/>
    <property type="project" value="TreeGrafter"/>
</dbReference>
<protein>
    <recommendedName>
        <fullName evidence="8">Bromodomain-containing protein</fullName>
    </recommendedName>
</protein>
<feature type="region of interest" description="Disordered" evidence="3">
    <location>
        <begin position="346"/>
        <end position="387"/>
    </location>
</feature>
<dbReference type="PANTHER" id="PTHR22880">
    <property type="entry name" value="FALZ-RELATED BROMODOMAIN-CONTAINING PROTEINS"/>
    <property type="match status" value="1"/>
</dbReference>
<feature type="non-terminal residue" evidence="6">
    <location>
        <position position="806"/>
    </location>
</feature>
<dbReference type="OrthoDB" id="784962at2759"/>
<feature type="region of interest" description="Disordered" evidence="3">
    <location>
        <begin position="599"/>
        <end position="651"/>
    </location>
</feature>
<feature type="compositionally biased region" description="Polar residues" evidence="3">
    <location>
        <begin position="124"/>
        <end position="134"/>
    </location>
</feature>
<dbReference type="InterPro" id="IPR018359">
    <property type="entry name" value="Bromodomain_CS"/>
</dbReference>
<dbReference type="PANTHER" id="PTHR22880:SF225">
    <property type="entry name" value="BROMODOMAIN-CONTAINING PROTEIN BET-1-RELATED"/>
    <property type="match status" value="1"/>
</dbReference>
<name>A0A6A6PGC1_9PEZI</name>
<dbReference type="InterPro" id="IPR027353">
    <property type="entry name" value="NET_dom"/>
</dbReference>
<feature type="compositionally biased region" description="Acidic residues" evidence="3">
    <location>
        <begin position="561"/>
        <end position="578"/>
    </location>
</feature>
<evidence type="ECO:0008006" key="8">
    <source>
        <dbReference type="Google" id="ProtNLM"/>
    </source>
</evidence>
<dbReference type="PROSITE" id="PS50014">
    <property type="entry name" value="BROMODOMAIN_2"/>
    <property type="match status" value="2"/>
</dbReference>
<feature type="compositionally biased region" description="Basic residues" evidence="3">
    <location>
        <begin position="635"/>
        <end position="647"/>
    </location>
</feature>